<evidence type="ECO:0000313" key="2">
    <source>
        <dbReference type="Proteomes" id="UP001497535"/>
    </source>
</evidence>
<gene>
    <name evidence="1" type="ORF">MENTE1834_LOCUS19586</name>
</gene>
<sequence length="670" mass="77644">MSYQPQANNPYGFRADENAHTAESGMPKNEIGFNDQTIRQAFVRKVFTLVTIMLGVVTVMSAIPHFYKDGEKYPLREYLRKSMGLYILSLVVFLVVYFALICCENVRRSHPTNLICTGVLTLSIGFVTMVMTSFYTVDSVVLAFAVTTLSCGGIVIFSMTTKRDITSMLGFAVIIGMVLMLFGFFAVMWTMIFHTRTLYLIYAGFGTLVFMLYLAIDIQMIMGGRKFEIEPEEHIFAAIMLFMDIVQIFWFILSLFGDRSRSLEEKNKELDGLRRQLAREEEEKHELFSQINSLIGELAQIKQAENVSSKENELTLLQSELDELKLDFGRKQGELQKICGELAREREESRRRENIMQLESSRMEEELRERDELLKELTETSDELGRALNEANNDLQNAREQLAITQQELTNKQKTNLNIPSINDNKLNISTQKTEDFEQRFSLLAISNTELKSQLKAAEMALENDKTKNLEKIKEEIELKAKLNFDELLKKEIIKNEEKILEAEKEHSRLNELLFSEQRNKELLKGQLVALKKENEFLENCLKERNNEEINEKTNYLEKLNNLKEINEKINFEKELVQTKLNQLEKENTRLTSELIEVEQKAEREIKKLNNSLEKIKKEKEEEIPPPSQPIAKPRKTLNNGNGNNLNETFVEDIEEEEKQINIIKSELEK</sequence>
<comment type="caution">
    <text evidence="1">The sequence shown here is derived from an EMBL/GenBank/DDBJ whole genome shotgun (WGS) entry which is preliminary data.</text>
</comment>
<name>A0ACB0Z1X0_MELEN</name>
<dbReference type="Proteomes" id="UP001497535">
    <property type="component" value="Unassembled WGS sequence"/>
</dbReference>
<evidence type="ECO:0000313" key="1">
    <source>
        <dbReference type="EMBL" id="CAK5072947.1"/>
    </source>
</evidence>
<reference evidence="1" key="1">
    <citation type="submission" date="2023-11" db="EMBL/GenBank/DDBJ databases">
        <authorList>
            <person name="Poullet M."/>
        </authorList>
    </citation>
    <scope>NUCLEOTIDE SEQUENCE</scope>
    <source>
        <strain evidence="1">E1834</strain>
    </source>
</reference>
<keyword evidence="2" id="KW-1185">Reference proteome</keyword>
<accession>A0ACB0Z1X0</accession>
<dbReference type="EMBL" id="CAVMJV010000023">
    <property type="protein sequence ID" value="CAK5072947.1"/>
    <property type="molecule type" value="Genomic_DNA"/>
</dbReference>
<organism evidence="1 2">
    <name type="scientific">Meloidogyne enterolobii</name>
    <name type="common">Root-knot nematode worm</name>
    <name type="synonym">Meloidogyne mayaguensis</name>
    <dbReference type="NCBI Taxonomy" id="390850"/>
    <lineage>
        <taxon>Eukaryota</taxon>
        <taxon>Metazoa</taxon>
        <taxon>Ecdysozoa</taxon>
        <taxon>Nematoda</taxon>
        <taxon>Chromadorea</taxon>
        <taxon>Rhabditida</taxon>
        <taxon>Tylenchina</taxon>
        <taxon>Tylenchomorpha</taxon>
        <taxon>Tylenchoidea</taxon>
        <taxon>Meloidogynidae</taxon>
        <taxon>Meloidogyninae</taxon>
        <taxon>Meloidogyne</taxon>
    </lineage>
</organism>
<protein>
    <submittedName>
        <fullName evidence="1">Uncharacterized protein</fullName>
    </submittedName>
</protein>
<proteinExistence type="predicted"/>